<reference evidence="3" key="2">
    <citation type="submission" date="2021-05" db="EMBL/GenBank/DDBJ databases">
        <authorList>
            <person name="Pain A."/>
        </authorList>
    </citation>
    <scope>NUCLEOTIDE SEQUENCE</scope>
    <source>
        <strain evidence="3">1802A</strain>
    </source>
</reference>
<accession>A0AAD9GJD4</accession>
<evidence type="ECO:0000256" key="1">
    <source>
        <dbReference type="SAM" id="Coils"/>
    </source>
</evidence>
<evidence type="ECO:0000256" key="2">
    <source>
        <dbReference type="SAM" id="MobiDB-lite"/>
    </source>
</evidence>
<name>A0AAD9GJD4_BABDI</name>
<comment type="caution">
    <text evidence="3">The sequence shown here is derived from an EMBL/GenBank/DDBJ whole genome shotgun (WGS) entry which is preliminary data.</text>
</comment>
<feature type="coiled-coil region" evidence="1">
    <location>
        <begin position="170"/>
        <end position="197"/>
    </location>
</feature>
<evidence type="ECO:0000313" key="3">
    <source>
        <dbReference type="EMBL" id="KAK1939614.1"/>
    </source>
</evidence>
<gene>
    <name evidence="3" type="ORF">X943_001561</name>
</gene>
<dbReference type="AlphaFoldDB" id="A0AAD9GJD4"/>
<sequence length="276" mass="30537">MGAIAGGKVPQNSGCTDANDKILLEPDVYCSLLKCAFNKAFDRHGGQSDGGILFKQLVNTLVEEPSGAGIRNPPAPNSGGLNGNLMSSIEAIKADFLDHYSLLYNLEEYSIKERLEILGKHSPIEESVIPKSNVDTLSRKGVNPAGDDVAAHNRQEEQEPTVSQGVFSMIESLKHKFETLNNRIEALDNEIEAEVGDPSIREWEHSKESVHIRGGKGGFDTDDELCTHIRNLYSHLYHQAKINGQKIDVMRNRLLLLQSHAKVLSRRPNNDTRIAF</sequence>
<dbReference type="EMBL" id="JAHBMH010000007">
    <property type="protein sequence ID" value="KAK1939614.1"/>
    <property type="molecule type" value="Genomic_DNA"/>
</dbReference>
<keyword evidence="4" id="KW-1185">Reference proteome</keyword>
<feature type="region of interest" description="Disordered" evidence="2">
    <location>
        <begin position="136"/>
        <end position="162"/>
    </location>
</feature>
<keyword evidence="1" id="KW-0175">Coiled coil</keyword>
<reference evidence="3" key="1">
    <citation type="journal article" date="2014" name="Nucleic Acids Res.">
        <title>The evolutionary dynamics of variant antigen genes in Babesia reveal a history of genomic innovation underlying host-parasite interaction.</title>
        <authorList>
            <person name="Jackson A.P."/>
            <person name="Otto T.D."/>
            <person name="Darby A."/>
            <person name="Ramaprasad A."/>
            <person name="Xia D."/>
            <person name="Echaide I.E."/>
            <person name="Farber M."/>
            <person name="Gahlot S."/>
            <person name="Gamble J."/>
            <person name="Gupta D."/>
            <person name="Gupta Y."/>
            <person name="Jackson L."/>
            <person name="Malandrin L."/>
            <person name="Malas T.B."/>
            <person name="Moussa E."/>
            <person name="Nair M."/>
            <person name="Reid A.J."/>
            <person name="Sanders M."/>
            <person name="Sharma J."/>
            <person name="Tracey A."/>
            <person name="Quail M.A."/>
            <person name="Weir W."/>
            <person name="Wastling J.M."/>
            <person name="Hall N."/>
            <person name="Willadsen P."/>
            <person name="Lingelbach K."/>
            <person name="Shiels B."/>
            <person name="Tait A."/>
            <person name="Berriman M."/>
            <person name="Allred D.R."/>
            <person name="Pain A."/>
        </authorList>
    </citation>
    <scope>NUCLEOTIDE SEQUENCE</scope>
    <source>
        <strain evidence="3">1802A</strain>
    </source>
</reference>
<dbReference type="Proteomes" id="UP001195914">
    <property type="component" value="Unassembled WGS sequence"/>
</dbReference>
<proteinExistence type="predicted"/>
<evidence type="ECO:0000313" key="4">
    <source>
        <dbReference type="Proteomes" id="UP001195914"/>
    </source>
</evidence>
<organism evidence="3 4">
    <name type="scientific">Babesia divergens</name>
    <dbReference type="NCBI Taxonomy" id="32595"/>
    <lineage>
        <taxon>Eukaryota</taxon>
        <taxon>Sar</taxon>
        <taxon>Alveolata</taxon>
        <taxon>Apicomplexa</taxon>
        <taxon>Aconoidasida</taxon>
        <taxon>Piroplasmida</taxon>
        <taxon>Babesiidae</taxon>
        <taxon>Babesia</taxon>
    </lineage>
</organism>
<protein>
    <submittedName>
        <fullName evidence="3">Uncharacterized protein</fullName>
    </submittedName>
</protein>